<dbReference type="NCBIfam" id="TIGR01640">
    <property type="entry name" value="F_box_assoc_1"/>
    <property type="match status" value="1"/>
</dbReference>
<dbReference type="InterPro" id="IPR036047">
    <property type="entry name" value="F-box-like_dom_sf"/>
</dbReference>
<dbReference type="Gene3D" id="1.20.1280.50">
    <property type="match status" value="1"/>
</dbReference>
<dbReference type="CDD" id="cd22157">
    <property type="entry name" value="F-box_AtFBW1-like"/>
    <property type="match status" value="1"/>
</dbReference>
<name>A0A5B7BYL5_DAVIN</name>
<sequence length="413" mass="46507">MSSTAKALKVSTSATTIQSIHGLPQDIIADIFSRLPVKYLLRFSCASKQSHLLISDPQFIKTQLNRTNEIEGQDINHRLRYGVLGFGGLPGSLSLSSVNYEASDHSSTELTHPSTNSRFYPEILGSCNGLLLVGLGGHTLVLWNPSIRKSDRISCSYHKYYEDRFRLYGLGYDSSINQYKVVSAVAPIRRHRYGFVDDHHGGMRTTRLHRTKVAVFNFKSTSSSRRVQEVPYKIASNAMAAVVNGAPHWVVSRGGEDDDYVIVYFDFVEEKLKEVPKPRWLDDITSKLFDLGVLKGCLCAVINDGVKGNSEVWVMKDYGMKESWTELIVIPSDCRWSRDKPFGFGRLVPLGLKKNGEFLMVADRARLIVYNPRKNTMEDIMLTQNDRFHGAPYVESLVSPHHHEGDYGIIGEK</sequence>
<dbReference type="Pfam" id="PF07734">
    <property type="entry name" value="FBA_1"/>
    <property type="match status" value="1"/>
</dbReference>
<protein>
    <submittedName>
        <fullName evidence="2">Putative F-box protein CPR30-like</fullName>
    </submittedName>
</protein>
<gene>
    <name evidence="2" type="ORF">Din_042995</name>
</gene>
<dbReference type="InterPro" id="IPR001810">
    <property type="entry name" value="F-box_dom"/>
</dbReference>
<dbReference type="EMBL" id="GHES01042995">
    <property type="protein sequence ID" value="MPA73554.1"/>
    <property type="molecule type" value="Transcribed_RNA"/>
</dbReference>
<feature type="domain" description="F-box" evidence="1">
    <location>
        <begin position="17"/>
        <end position="63"/>
    </location>
</feature>
<dbReference type="InterPro" id="IPR017451">
    <property type="entry name" value="F-box-assoc_interact_dom"/>
</dbReference>
<dbReference type="PANTHER" id="PTHR31672">
    <property type="entry name" value="BNACNNG10540D PROTEIN"/>
    <property type="match status" value="1"/>
</dbReference>
<accession>A0A5B7BYL5</accession>
<proteinExistence type="predicted"/>
<dbReference type="Pfam" id="PF00646">
    <property type="entry name" value="F-box"/>
    <property type="match status" value="1"/>
</dbReference>
<dbReference type="InterPro" id="IPR006527">
    <property type="entry name" value="F-box-assoc_dom_typ1"/>
</dbReference>
<evidence type="ECO:0000313" key="2">
    <source>
        <dbReference type="EMBL" id="MPA73554.1"/>
    </source>
</evidence>
<evidence type="ECO:0000259" key="1">
    <source>
        <dbReference type="PROSITE" id="PS50181"/>
    </source>
</evidence>
<dbReference type="SMART" id="SM00256">
    <property type="entry name" value="FBOX"/>
    <property type="match status" value="1"/>
</dbReference>
<reference evidence="2" key="1">
    <citation type="submission" date="2019-08" db="EMBL/GenBank/DDBJ databases">
        <title>Reference gene set and small RNA set construction with multiple tissues from Davidia involucrata Baill.</title>
        <authorList>
            <person name="Yang H."/>
            <person name="Zhou C."/>
            <person name="Li G."/>
            <person name="Wang J."/>
            <person name="Gao P."/>
            <person name="Wang M."/>
            <person name="Wang R."/>
            <person name="Zhao Y."/>
        </authorList>
    </citation>
    <scope>NUCLEOTIDE SEQUENCE</scope>
    <source>
        <tissue evidence="2">Mixed with DoveR01_LX</tissue>
    </source>
</reference>
<organism evidence="2">
    <name type="scientific">Davidia involucrata</name>
    <name type="common">Dove tree</name>
    <dbReference type="NCBI Taxonomy" id="16924"/>
    <lineage>
        <taxon>Eukaryota</taxon>
        <taxon>Viridiplantae</taxon>
        <taxon>Streptophyta</taxon>
        <taxon>Embryophyta</taxon>
        <taxon>Tracheophyta</taxon>
        <taxon>Spermatophyta</taxon>
        <taxon>Magnoliopsida</taxon>
        <taxon>eudicotyledons</taxon>
        <taxon>Gunneridae</taxon>
        <taxon>Pentapetalae</taxon>
        <taxon>asterids</taxon>
        <taxon>Cornales</taxon>
        <taxon>Nyssaceae</taxon>
        <taxon>Davidia</taxon>
    </lineage>
</organism>
<dbReference type="InterPro" id="IPR050796">
    <property type="entry name" value="SCF_F-box_component"/>
</dbReference>
<dbReference type="SUPFAM" id="SSF81383">
    <property type="entry name" value="F-box domain"/>
    <property type="match status" value="1"/>
</dbReference>
<dbReference type="PROSITE" id="PS50181">
    <property type="entry name" value="FBOX"/>
    <property type="match status" value="1"/>
</dbReference>
<dbReference type="PANTHER" id="PTHR31672:SF13">
    <property type="entry name" value="F-BOX PROTEIN CPR30-LIKE"/>
    <property type="match status" value="1"/>
</dbReference>
<dbReference type="AlphaFoldDB" id="A0A5B7BYL5"/>